<feature type="compositionally biased region" description="Basic and acidic residues" evidence="1">
    <location>
        <begin position="95"/>
        <end position="109"/>
    </location>
</feature>
<keyword evidence="2" id="KW-0812">Transmembrane</keyword>
<evidence type="ECO:0000313" key="3">
    <source>
        <dbReference type="EMBL" id="CAD8942475.1"/>
    </source>
</evidence>
<gene>
    <name evidence="3" type="ORF">CTEN0397_LOCUS13541</name>
</gene>
<proteinExistence type="predicted"/>
<evidence type="ECO:0000256" key="2">
    <source>
        <dbReference type="SAM" id="Phobius"/>
    </source>
</evidence>
<organism evidence="3">
    <name type="scientific">Cyclophora tenuis</name>
    <name type="common">Marine diatom</name>
    <dbReference type="NCBI Taxonomy" id="216820"/>
    <lineage>
        <taxon>Eukaryota</taxon>
        <taxon>Sar</taxon>
        <taxon>Stramenopiles</taxon>
        <taxon>Ochrophyta</taxon>
        <taxon>Bacillariophyta</taxon>
        <taxon>Fragilariophyceae</taxon>
        <taxon>Fragilariophycidae</taxon>
        <taxon>Cyclophorales</taxon>
        <taxon>Cyclophoraceae</taxon>
        <taxon>Cyclophora</taxon>
    </lineage>
</organism>
<feature type="transmembrane region" description="Helical" evidence="2">
    <location>
        <begin position="6"/>
        <end position="30"/>
    </location>
</feature>
<feature type="region of interest" description="Disordered" evidence="1">
    <location>
        <begin position="95"/>
        <end position="116"/>
    </location>
</feature>
<keyword evidence="2" id="KW-0472">Membrane</keyword>
<accession>A0A7S1DAQ1</accession>
<name>A0A7S1DAQ1_CYCTE</name>
<evidence type="ECO:0000256" key="1">
    <source>
        <dbReference type="SAM" id="MobiDB-lite"/>
    </source>
</evidence>
<dbReference type="EMBL" id="HBFW01021036">
    <property type="protein sequence ID" value="CAD8942475.1"/>
    <property type="molecule type" value="Transcribed_RNA"/>
</dbReference>
<feature type="region of interest" description="Disordered" evidence="1">
    <location>
        <begin position="50"/>
        <end position="80"/>
    </location>
</feature>
<reference evidence="3" key="1">
    <citation type="submission" date="2021-01" db="EMBL/GenBank/DDBJ databases">
        <authorList>
            <person name="Corre E."/>
            <person name="Pelletier E."/>
            <person name="Niang G."/>
            <person name="Scheremetjew M."/>
            <person name="Finn R."/>
            <person name="Kale V."/>
            <person name="Holt S."/>
            <person name="Cochrane G."/>
            <person name="Meng A."/>
            <person name="Brown T."/>
            <person name="Cohen L."/>
        </authorList>
    </citation>
    <scope>NUCLEOTIDE SEQUENCE</scope>
    <source>
        <strain evidence="3">ECT3854</strain>
    </source>
</reference>
<dbReference type="AlphaFoldDB" id="A0A7S1DAQ1"/>
<sequence>MDALTPFGFIGEIALALFSLSIICVLFWVYRRSAVSSQYIKDRAYDLHGPGAEERAEGDTENGFSNPHDEPLETDPLSNLDGLGSSITTMEVKVKPEWNKDRESSKEVWLDVPKIQ</sequence>
<keyword evidence="2" id="KW-1133">Transmembrane helix</keyword>
<protein>
    <submittedName>
        <fullName evidence="3">Uncharacterized protein</fullName>
    </submittedName>
</protein>